<evidence type="ECO:0000256" key="7">
    <source>
        <dbReference type="ARBA" id="ARBA00023065"/>
    </source>
</evidence>
<keyword evidence="11" id="KW-1185">Reference proteome</keyword>
<organism evidence="10 11">
    <name type="scientific">Chitinivibrio alkaliphilus ACht1</name>
    <dbReference type="NCBI Taxonomy" id="1313304"/>
    <lineage>
        <taxon>Bacteria</taxon>
        <taxon>Pseudomonadati</taxon>
        <taxon>Fibrobacterota</taxon>
        <taxon>Chitinivibrionia</taxon>
        <taxon>Chitinivibrionales</taxon>
        <taxon>Chitinivibrionaceae</taxon>
        <taxon>Chitinivibrio</taxon>
    </lineage>
</organism>
<dbReference type="Pfam" id="PF02386">
    <property type="entry name" value="TrkH"/>
    <property type="match status" value="1"/>
</dbReference>
<protein>
    <submittedName>
        <fullName evidence="10">Potassium transport system, membrane component TrkH</fullName>
    </submittedName>
</protein>
<dbReference type="GO" id="GO:0005886">
    <property type="term" value="C:plasma membrane"/>
    <property type="evidence" value="ECO:0007669"/>
    <property type="project" value="UniProtKB-SubCell"/>
</dbReference>
<dbReference type="EMBL" id="ASJR01000019">
    <property type="protein sequence ID" value="ERP31116.1"/>
    <property type="molecule type" value="Genomic_DNA"/>
</dbReference>
<evidence type="ECO:0000256" key="5">
    <source>
        <dbReference type="ARBA" id="ARBA00022692"/>
    </source>
</evidence>
<evidence type="ECO:0000256" key="9">
    <source>
        <dbReference type="SAM" id="Phobius"/>
    </source>
</evidence>
<keyword evidence="4" id="KW-1003">Cell membrane</keyword>
<evidence type="ECO:0000256" key="6">
    <source>
        <dbReference type="ARBA" id="ARBA00022989"/>
    </source>
</evidence>
<keyword evidence="5 9" id="KW-0812">Transmembrane</keyword>
<sequence>MLLVILMFFGGCAGSTAGGIKMIRIQVISKAVLREIQRIMHPKIIKSVKVGNVAIEEKQVANIIGFFLLFMLSYITITFLMSFFLEDFTTLVTAVTACLSNIGPGLAGVGATENFSWIPLPGKWILSVAMLLGRLELYTVFVALSFLSWKR</sequence>
<evidence type="ECO:0000256" key="2">
    <source>
        <dbReference type="ARBA" id="ARBA00009137"/>
    </source>
</evidence>
<dbReference type="AlphaFoldDB" id="U7D6B7"/>
<keyword evidence="6 9" id="KW-1133">Transmembrane helix</keyword>
<evidence type="ECO:0000313" key="10">
    <source>
        <dbReference type="EMBL" id="ERP31116.1"/>
    </source>
</evidence>
<dbReference type="GO" id="GO:0030001">
    <property type="term" value="P:metal ion transport"/>
    <property type="evidence" value="ECO:0007669"/>
    <property type="project" value="UniProtKB-ARBA"/>
</dbReference>
<accession>U7D6B7</accession>
<dbReference type="PATRIC" id="fig|1313304.3.peg.1903"/>
<keyword evidence="3" id="KW-0813">Transport</keyword>
<feature type="transmembrane region" description="Helical" evidence="9">
    <location>
        <begin position="124"/>
        <end position="147"/>
    </location>
</feature>
<evidence type="ECO:0000256" key="1">
    <source>
        <dbReference type="ARBA" id="ARBA00004651"/>
    </source>
</evidence>
<comment type="subcellular location">
    <subcellularLocation>
        <location evidence="1">Cell membrane</location>
        <topology evidence="1">Multi-pass membrane protein</topology>
    </subcellularLocation>
</comment>
<dbReference type="Proteomes" id="UP000017148">
    <property type="component" value="Unassembled WGS sequence"/>
</dbReference>
<reference evidence="10 11" key="1">
    <citation type="journal article" date="2013" name="Environ. Microbiol.">
        <title>Genome analysis of Chitinivibrio alkaliphilus gen. nov., sp. nov., a novel extremely haloalkaliphilic anaerobic chitinolytic bacterium from the candidate phylum Termite Group 3.</title>
        <authorList>
            <person name="Sorokin D.Y."/>
            <person name="Gumerov V.M."/>
            <person name="Rakitin A.L."/>
            <person name="Beletsky A.V."/>
            <person name="Damste J.S."/>
            <person name="Muyzer G."/>
            <person name="Mardanov A.V."/>
            <person name="Ravin N.V."/>
        </authorList>
    </citation>
    <scope>NUCLEOTIDE SEQUENCE [LARGE SCALE GENOMIC DNA]</scope>
    <source>
        <strain evidence="10 11">ACht1</strain>
    </source>
</reference>
<keyword evidence="7" id="KW-0406">Ion transport</keyword>
<gene>
    <name evidence="10" type="ORF">CALK_1997</name>
</gene>
<evidence type="ECO:0000256" key="4">
    <source>
        <dbReference type="ARBA" id="ARBA00022475"/>
    </source>
</evidence>
<dbReference type="STRING" id="1313304.CALK_1997"/>
<dbReference type="InterPro" id="IPR003445">
    <property type="entry name" value="Cat_transpt"/>
</dbReference>
<keyword evidence="8 9" id="KW-0472">Membrane</keyword>
<dbReference type="eggNOG" id="COG0168">
    <property type="taxonomic scope" value="Bacteria"/>
</dbReference>
<name>U7D6B7_9BACT</name>
<dbReference type="PANTHER" id="PTHR32024:SF2">
    <property type="entry name" value="TRK SYSTEM POTASSIUM UPTAKE PROTEIN TRKG-RELATED"/>
    <property type="match status" value="1"/>
</dbReference>
<proteinExistence type="inferred from homology"/>
<evidence type="ECO:0000313" key="11">
    <source>
        <dbReference type="Proteomes" id="UP000017148"/>
    </source>
</evidence>
<evidence type="ECO:0000256" key="3">
    <source>
        <dbReference type="ARBA" id="ARBA00022448"/>
    </source>
</evidence>
<evidence type="ECO:0000256" key="8">
    <source>
        <dbReference type="ARBA" id="ARBA00023136"/>
    </source>
</evidence>
<comment type="caution">
    <text evidence="10">The sequence shown here is derived from an EMBL/GenBank/DDBJ whole genome shotgun (WGS) entry which is preliminary data.</text>
</comment>
<feature type="transmembrane region" description="Helical" evidence="9">
    <location>
        <begin position="63"/>
        <end position="84"/>
    </location>
</feature>
<comment type="similarity">
    <text evidence="2">Belongs to the TrkH potassium transport family.</text>
</comment>
<dbReference type="PANTHER" id="PTHR32024">
    <property type="entry name" value="TRK SYSTEM POTASSIUM UPTAKE PROTEIN TRKG-RELATED"/>
    <property type="match status" value="1"/>
</dbReference>
<dbReference type="GO" id="GO:0008324">
    <property type="term" value="F:monoatomic cation transmembrane transporter activity"/>
    <property type="evidence" value="ECO:0007669"/>
    <property type="project" value="InterPro"/>
</dbReference>